<dbReference type="EMBL" id="JAHQCS010000073">
    <property type="protein sequence ID" value="MBU9711438.1"/>
    <property type="molecule type" value="Genomic_DNA"/>
</dbReference>
<evidence type="ECO:0000313" key="2">
    <source>
        <dbReference type="EMBL" id="MBU9711438.1"/>
    </source>
</evidence>
<proteinExistence type="predicted"/>
<reference evidence="2 3" key="1">
    <citation type="submission" date="2021-06" db="EMBL/GenBank/DDBJ databases">
        <title>Bacillus sp. RD4P76, an endophyte from a halophyte.</title>
        <authorList>
            <person name="Sun J.-Q."/>
        </authorList>
    </citation>
    <scope>NUCLEOTIDE SEQUENCE [LARGE SCALE GENOMIC DNA]</scope>
    <source>
        <strain evidence="2 3">CGMCC 1.15917</strain>
    </source>
</reference>
<dbReference type="InterPro" id="IPR018656">
    <property type="entry name" value="DUF2087"/>
</dbReference>
<protein>
    <submittedName>
        <fullName evidence="2">DUF2087 domain-containing protein</fullName>
    </submittedName>
</protein>
<gene>
    <name evidence="2" type="ORF">KS419_06805</name>
</gene>
<keyword evidence="3" id="KW-1185">Reference proteome</keyword>
<dbReference type="Pfam" id="PF09860">
    <property type="entry name" value="DUF2087"/>
    <property type="match status" value="1"/>
</dbReference>
<name>A0ABS6JD76_9BACI</name>
<feature type="domain" description="DUF2087" evidence="1">
    <location>
        <begin position="175"/>
        <end position="241"/>
    </location>
</feature>
<dbReference type="RefSeq" id="WP_217065323.1">
    <property type="nucleotide sequence ID" value="NZ_JAHQCS010000073.1"/>
</dbReference>
<organism evidence="2 3">
    <name type="scientific">Evansella tamaricis</name>
    <dbReference type="NCBI Taxonomy" id="2069301"/>
    <lineage>
        <taxon>Bacteria</taxon>
        <taxon>Bacillati</taxon>
        <taxon>Bacillota</taxon>
        <taxon>Bacilli</taxon>
        <taxon>Bacillales</taxon>
        <taxon>Bacillaceae</taxon>
        <taxon>Evansella</taxon>
    </lineage>
</organism>
<dbReference type="Proteomes" id="UP000784880">
    <property type="component" value="Unassembled WGS sequence"/>
</dbReference>
<evidence type="ECO:0000259" key="1">
    <source>
        <dbReference type="Pfam" id="PF09860"/>
    </source>
</evidence>
<evidence type="ECO:0000313" key="3">
    <source>
        <dbReference type="Proteomes" id="UP000784880"/>
    </source>
</evidence>
<accession>A0ABS6JD76</accession>
<sequence length="242" mass="28991">MQFSIKDLKQGFHFDEQFQLYHCIFCEEKTREGYIYPDGNLLVDARMKMIQHVKEQHDSPFQGLLSLDKRHNGLTDSQKQIIKLFYEGKKDDEIAEKQGLGSSSTVRQHRFKFREKLRQAKVFQALMEIVEESNKNDQLVAEHKGAKMVDERWLITKEEQDKILNTYLTEEGIVKQFPSKEKRKIVILKYILSAFKQEINYSEREVNETIKKYYDDFVTIRRYFIEYGFMKRNRDGSAYWLN</sequence>
<comment type="caution">
    <text evidence="2">The sequence shown here is derived from an EMBL/GenBank/DDBJ whole genome shotgun (WGS) entry which is preliminary data.</text>
</comment>